<evidence type="ECO:0000256" key="10">
    <source>
        <dbReference type="SAM" id="Phobius"/>
    </source>
</evidence>
<dbReference type="Pfam" id="PF00482">
    <property type="entry name" value="T2SSF"/>
    <property type="match status" value="2"/>
</dbReference>
<dbReference type="GO" id="GO:0005886">
    <property type="term" value="C:plasma membrane"/>
    <property type="evidence" value="ECO:0007669"/>
    <property type="project" value="UniProtKB-SubCell"/>
</dbReference>
<comment type="subcellular location">
    <subcellularLocation>
        <location evidence="1">Cell inner membrane</location>
        <topology evidence="1">Multi-pass membrane protein</topology>
    </subcellularLocation>
    <subcellularLocation>
        <location evidence="9">Cell membrane</location>
        <topology evidence="9">Multi-pass membrane protein</topology>
    </subcellularLocation>
</comment>
<evidence type="ECO:0000256" key="3">
    <source>
        <dbReference type="ARBA" id="ARBA00022448"/>
    </source>
</evidence>
<dbReference type="InterPro" id="IPR003004">
    <property type="entry name" value="GspF/PilC"/>
</dbReference>
<sequence>MSILKRVSFSEKFFFTKNLAIMLKSGIPIASVIETLAEQAKSGAFKKILNQVQVGVSQGKSLGTSLEKYPDVFDRFYLSLIRVGEESGTLEESLVYLVEQMEKEKSLRQKVQGAMLYPAIVLVATGVIGLVLAFFILPQIIGLFESLNIELPFTTKVLIFVAKILRDWGLIAIPGSVFLLSALVAFVRTKPIKPIWHRIILRLPIFGRLFQQILLASLFRNLGIMLRSGLTITSALETSIQIEGNLTYRRDLIKISEQIRQGKSISDVLAEEKFGEFPLFAVRMIGVGEKSGNLEENLGYLGSYFEDEVDALTKNLATSLEPILLVMIGGVVAFVALSIISPIYQVTGSIR</sequence>
<dbReference type="Gene3D" id="1.20.81.30">
    <property type="entry name" value="Type II secretion system (T2SS), domain F"/>
    <property type="match status" value="2"/>
</dbReference>
<evidence type="ECO:0000256" key="7">
    <source>
        <dbReference type="ARBA" id="ARBA00022989"/>
    </source>
</evidence>
<accession>A0A831YPX7</accession>
<dbReference type="PANTHER" id="PTHR30012:SF0">
    <property type="entry name" value="TYPE II SECRETION SYSTEM PROTEIN F-RELATED"/>
    <property type="match status" value="1"/>
</dbReference>
<evidence type="ECO:0000256" key="1">
    <source>
        <dbReference type="ARBA" id="ARBA00004429"/>
    </source>
</evidence>
<keyword evidence="6 9" id="KW-0812">Transmembrane</keyword>
<evidence type="ECO:0000313" key="12">
    <source>
        <dbReference type="EMBL" id="HEX61653.1"/>
    </source>
</evidence>
<feature type="transmembrane region" description="Helical" evidence="10">
    <location>
        <begin position="115"/>
        <end position="137"/>
    </location>
</feature>
<comment type="caution">
    <text evidence="12">The sequence shown here is derived from an EMBL/GenBank/DDBJ whole genome shotgun (WGS) entry which is preliminary data.</text>
</comment>
<evidence type="ECO:0000256" key="2">
    <source>
        <dbReference type="ARBA" id="ARBA00005745"/>
    </source>
</evidence>
<feature type="transmembrane region" description="Helical" evidence="10">
    <location>
        <begin position="168"/>
        <end position="187"/>
    </location>
</feature>
<comment type="similarity">
    <text evidence="2 9">Belongs to the GSP F family.</text>
</comment>
<keyword evidence="3 9" id="KW-0813">Transport</keyword>
<dbReference type="AlphaFoldDB" id="A0A831YPX7"/>
<keyword evidence="4" id="KW-1003">Cell membrane</keyword>
<feature type="domain" description="Type II secretion system protein GspF" evidence="11">
    <location>
        <begin position="219"/>
        <end position="342"/>
    </location>
</feature>
<organism evidence="12">
    <name type="scientific">candidate division WWE3 bacterium</name>
    <dbReference type="NCBI Taxonomy" id="2053526"/>
    <lineage>
        <taxon>Bacteria</taxon>
        <taxon>Katanobacteria</taxon>
    </lineage>
</organism>
<gene>
    <name evidence="12" type="ORF">ENR01_00645</name>
</gene>
<reference evidence="12" key="1">
    <citation type="journal article" date="2020" name="mSystems">
        <title>Genome- and Community-Level Interaction Insights into Carbon Utilization and Element Cycling Functions of Hydrothermarchaeota in Hydrothermal Sediment.</title>
        <authorList>
            <person name="Zhou Z."/>
            <person name="Liu Y."/>
            <person name="Xu W."/>
            <person name="Pan J."/>
            <person name="Luo Z.H."/>
            <person name="Li M."/>
        </authorList>
    </citation>
    <scope>NUCLEOTIDE SEQUENCE [LARGE SCALE GENOMIC DNA]</scope>
    <source>
        <strain evidence="12">SpSt-361</strain>
    </source>
</reference>
<evidence type="ECO:0000256" key="9">
    <source>
        <dbReference type="RuleBase" id="RU003923"/>
    </source>
</evidence>
<keyword evidence="7 10" id="KW-1133">Transmembrane helix</keyword>
<dbReference type="EMBL" id="DSPJ01000017">
    <property type="protein sequence ID" value="HEX61653.1"/>
    <property type="molecule type" value="Genomic_DNA"/>
</dbReference>
<dbReference type="PANTHER" id="PTHR30012">
    <property type="entry name" value="GENERAL SECRETION PATHWAY PROTEIN"/>
    <property type="match status" value="1"/>
</dbReference>
<proteinExistence type="inferred from homology"/>
<feature type="transmembrane region" description="Helical" evidence="10">
    <location>
        <begin position="323"/>
        <end position="344"/>
    </location>
</feature>
<evidence type="ECO:0000256" key="4">
    <source>
        <dbReference type="ARBA" id="ARBA00022475"/>
    </source>
</evidence>
<protein>
    <submittedName>
        <fullName evidence="12">Type II secretion system F family protein</fullName>
    </submittedName>
</protein>
<evidence type="ECO:0000256" key="5">
    <source>
        <dbReference type="ARBA" id="ARBA00022519"/>
    </source>
</evidence>
<dbReference type="InterPro" id="IPR018076">
    <property type="entry name" value="T2SS_GspF_dom"/>
</dbReference>
<keyword evidence="8 10" id="KW-0472">Membrane</keyword>
<keyword evidence="5" id="KW-0997">Cell inner membrane</keyword>
<evidence type="ECO:0000259" key="11">
    <source>
        <dbReference type="Pfam" id="PF00482"/>
    </source>
</evidence>
<name>A0A831YPX7_UNCKA</name>
<dbReference type="InterPro" id="IPR001992">
    <property type="entry name" value="T2SS_GspF/T4SS_PilC_CS"/>
</dbReference>
<dbReference type="InterPro" id="IPR042094">
    <property type="entry name" value="T2SS_GspF_sf"/>
</dbReference>
<evidence type="ECO:0000256" key="8">
    <source>
        <dbReference type="ARBA" id="ARBA00023136"/>
    </source>
</evidence>
<feature type="domain" description="Type II secretion system protein GspF" evidence="11">
    <location>
        <begin position="15"/>
        <end position="138"/>
    </location>
</feature>
<dbReference type="PRINTS" id="PR00812">
    <property type="entry name" value="BCTERIALGSPF"/>
</dbReference>
<dbReference type="GO" id="GO:0009306">
    <property type="term" value="P:protein secretion"/>
    <property type="evidence" value="ECO:0007669"/>
    <property type="project" value="InterPro"/>
</dbReference>
<dbReference type="PROSITE" id="PS00874">
    <property type="entry name" value="T2SP_F"/>
    <property type="match status" value="1"/>
</dbReference>
<dbReference type="FunFam" id="1.20.81.30:FF:000001">
    <property type="entry name" value="Type II secretion system protein F"/>
    <property type="match status" value="1"/>
</dbReference>
<evidence type="ECO:0000256" key="6">
    <source>
        <dbReference type="ARBA" id="ARBA00022692"/>
    </source>
</evidence>